<dbReference type="Proteomes" id="UP001221328">
    <property type="component" value="Unassembled WGS sequence"/>
</dbReference>
<sequence length="258" mass="28250">MPATVAAEPVESVEPVTPAEPDAPRPRRRGRTALLIACAAVLGVVAGTCTGYLIQADREPTRLPSLSQPTLGRAKGEAPEPLSAVQDRQVKVDGDLRKLLLKKPGGAKDAEWLSGGWMDLAEYADSYEKPGTMFGNLVRDEFRRAAVTGWTVGNHQTAEIYLVQYRQHQSLEAADSSDNGQYWAAKKAGTDSWPIPGTGTGMVYVHHRPETKVGYMPVYGAEAHAYRGDVAMEIWMYDTSPIPKAKIMDLAKRQMERL</sequence>
<feature type="region of interest" description="Disordered" evidence="1">
    <location>
        <begin position="63"/>
        <end position="82"/>
    </location>
</feature>
<name>A0ABT5G6Z2_9ACTN</name>
<keyword evidence="2" id="KW-0812">Transmembrane</keyword>
<keyword evidence="4" id="KW-1185">Reference proteome</keyword>
<organism evidence="3 4">
    <name type="scientific">Streptomyces gilvifuscus</name>
    <dbReference type="NCBI Taxonomy" id="1550617"/>
    <lineage>
        <taxon>Bacteria</taxon>
        <taxon>Bacillati</taxon>
        <taxon>Actinomycetota</taxon>
        <taxon>Actinomycetes</taxon>
        <taxon>Kitasatosporales</taxon>
        <taxon>Streptomycetaceae</taxon>
        <taxon>Streptomyces</taxon>
    </lineage>
</organism>
<keyword evidence="2" id="KW-1133">Transmembrane helix</keyword>
<reference evidence="3 4" key="1">
    <citation type="journal article" date="2015" name="Int. J. Syst. Evol. Microbiol.">
        <title>Streptomyces gilvifuscus sp. nov., an actinomycete that produces antibacterial compounds isolated from soil.</title>
        <authorList>
            <person name="Nguyen T.M."/>
            <person name="Kim J."/>
        </authorList>
    </citation>
    <scope>NUCLEOTIDE SEQUENCE [LARGE SCALE GENOMIC DNA]</scope>
    <source>
        <strain evidence="3 4">T113</strain>
    </source>
</reference>
<feature type="region of interest" description="Disordered" evidence="1">
    <location>
        <begin position="1"/>
        <end position="27"/>
    </location>
</feature>
<dbReference type="RefSeq" id="WP_272178710.1">
    <property type="nucleotide sequence ID" value="NZ_JAQOSK010000024.1"/>
</dbReference>
<comment type="caution">
    <text evidence="3">The sequence shown here is derived from an EMBL/GenBank/DDBJ whole genome shotgun (WGS) entry which is preliminary data.</text>
</comment>
<feature type="compositionally biased region" description="Low complexity" evidence="1">
    <location>
        <begin position="1"/>
        <end position="20"/>
    </location>
</feature>
<accession>A0ABT5G6Z2</accession>
<evidence type="ECO:0000313" key="4">
    <source>
        <dbReference type="Proteomes" id="UP001221328"/>
    </source>
</evidence>
<protein>
    <submittedName>
        <fullName evidence="3">Uncharacterized protein</fullName>
    </submittedName>
</protein>
<proteinExistence type="predicted"/>
<feature type="transmembrane region" description="Helical" evidence="2">
    <location>
        <begin position="33"/>
        <end position="54"/>
    </location>
</feature>
<evidence type="ECO:0000256" key="1">
    <source>
        <dbReference type="SAM" id="MobiDB-lite"/>
    </source>
</evidence>
<evidence type="ECO:0000256" key="2">
    <source>
        <dbReference type="SAM" id="Phobius"/>
    </source>
</evidence>
<keyword evidence="2" id="KW-0472">Membrane</keyword>
<evidence type="ECO:0000313" key="3">
    <source>
        <dbReference type="EMBL" id="MDC2960608.1"/>
    </source>
</evidence>
<dbReference type="EMBL" id="JAQOSK010000024">
    <property type="protein sequence ID" value="MDC2960608.1"/>
    <property type="molecule type" value="Genomic_DNA"/>
</dbReference>
<gene>
    <name evidence="3" type="ORF">PO587_39915</name>
</gene>